<evidence type="ECO:0000256" key="4">
    <source>
        <dbReference type="SAM" id="MobiDB-lite"/>
    </source>
</evidence>
<dbReference type="GO" id="GO:0005737">
    <property type="term" value="C:cytoplasm"/>
    <property type="evidence" value="ECO:0007669"/>
    <property type="project" value="TreeGrafter"/>
</dbReference>
<keyword evidence="1 3" id="KW-0853">WD repeat</keyword>
<dbReference type="InterPro" id="IPR001680">
    <property type="entry name" value="WD40_rpt"/>
</dbReference>
<proteinExistence type="predicted"/>
<feature type="repeat" description="WD" evidence="3">
    <location>
        <begin position="236"/>
        <end position="277"/>
    </location>
</feature>
<dbReference type="InterPro" id="IPR045151">
    <property type="entry name" value="DCAF8"/>
</dbReference>
<dbReference type="SUPFAM" id="SSF50978">
    <property type="entry name" value="WD40 repeat-like"/>
    <property type="match status" value="1"/>
</dbReference>
<evidence type="ECO:0000256" key="3">
    <source>
        <dbReference type="PROSITE-ProRule" id="PRU00221"/>
    </source>
</evidence>
<dbReference type="InterPro" id="IPR011047">
    <property type="entry name" value="Quinoprotein_ADH-like_sf"/>
</dbReference>
<keyword evidence="2" id="KW-0677">Repeat</keyword>
<gene>
    <name evidence="5" type="ORF">EPI10_008908</name>
</gene>
<dbReference type="PROSITE" id="PS50294">
    <property type="entry name" value="WD_REPEATS_REGION"/>
    <property type="match status" value="2"/>
</dbReference>
<dbReference type="InterPro" id="IPR015943">
    <property type="entry name" value="WD40/YVTN_repeat-like_dom_sf"/>
</dbReference>
<dbReference type="Gene3D" id="2.130.10.10">
    <property type="entry name" value="YVTN repeat-like/Quinoprotein amine dehydrogenase"/>
    <property type="match status" value="2"/>
</dbReference>
<evidence type="ECO:0000313" key="5">
    <source>
        <dbReference type="EMBL" id="KAA3464687.1"/>
    </source>
</evidence>
<dbReference type="SUPFAM" id="SSF50998">
    <property type="entry name" value="Quinoprotein alcohol dehydrogenase-like"/>
    <property type="match status" value="1"/>
</dbReference>
<evidence type="ECO:0000256" key="2">
    <source>
        <dbReference type="ARBA" id="ARBA00022737"/>
    </source>
</evidence>
<dbReference type="Pfam" id="PF00400">
    <property type="entry name" value="WD40"/>
    <property type="match status" value="4"/>
</dbReference>
<feature type="repeat" description="WD" evidence="3">
    <location>
        <begin position="61"/>
        <end position="102"/>
    </location>
</feature>
<organism evidence="5 6">
    <name type="scientific">Gossypium australe</name>
    <dbReference type="NCBI Taxonomy" id="47621"/>
    <lineage>
        <taxon>Eukaryota</taxon>
        <taxon>Viridiplantae</taxon>
        <taxon>Streptophyta</taxon>
        <taxon>Embryophyta</taxon>
        <taxon>Tracheophyta</taxon>
        <taxon>Spermatophyta</taxon>
        <taxon>Magnoliopsida</taxon>
        <taxon>eudicotyledons</taxon>
        <taxon>Gunneridae</taxon>
        <taxon>Pentapetalae</taxon>
        <taxon>rosids</taxon>
        <taxon>malvids</taxon>
        <taxon>Malvales</taxon>
        <taxon>Malvaceae</taxon>
        <taxon>Malvoideae</taxon>
        <taxon>Gossypium</taxon>
    </lineage>
</organism>
<feature type="compositionally biased region" description="Low complexity" evidence="4">
    <location>
        <begin position="660"/>
        <end position="674"/>
    </location>
</feature>
<dbReference type="PANTHER" id="PTHR15574:SF21">
    <property type="entry name" value="DDB1- AND CUL4-ASSOCIATED FACTOR 8"/>
    <property type="match status" value="1"/>
</dbReference>
<dbReference type="GO" id="GO:0080008">
    <property type="term" value="C:Cul4-RING E3 ubiquitin ligase complex"/>
    <property type="evidence" value="ECO:0007669"/>
    <property type="project" value="TreeGrafter"/>
</dbReference>
<dbReference type="EMBL" id="SMMG02000008">
    <property type="protein sequence ID" value="KAA3464687.1"/>
    <property type="molecule type" value="Genomic_DNA"/>
</dbReference>
<sequence length="680" mass="75549">MVLWRQRRIRSGRSLFAGAVECLLVFSGRHFIDFSPSEFERPQRANVLKDLVLRLLIYKKLEKHRGCVNTVSFNADGNILVSGSDDKRVILWDWETGNAKLTFQSGHVNNVFQAKIIPYSDDDRSLVTCAADGQVRHAQILERGVETKLLAKHQGRAHKLAIEPGSPYIFYTCGEDGLVQHIDLRTAASTELFTCCPVDDSRPYMPFIHLNAITIDPRNTKLFADLVLRLEIYKKLERHRGCVNTVSFNADGNILVSGSDDKRVILWDWETGNAKLTFQSGHVNNVFQAKIMPYSDDRSLVTCAADGQVRQAQILERGVETKLLAKHQGRAHKLAIEPGSPYIFYTCGEDGLVQHIDLRTAASTELFTCCPVDDSRAYMPFIHLNAITIDPRNPNLFAVAGSDEYTRLYDIRKYKWDGSTDFGQPTDYFCPPHLIGGDQVGITGLAFSDQSELLVSYNDEFIYLFTRDMGLGPNPIPSSPLSACSEASDISLDHSATDANEKAIPQVYKGHRNCKTVKGVNFFGPKADYVVSGSDCGRIFIWKKKGGELIRVMEADKYVVNCIESHPHTTVLASSGIESDIKIWTPKAIDKPTLPANVEQFKPKPGGWMYGLMTPQDMLLHLLEMQGSPEFNESIAGRELLEFLLAFNANSDASSDVAFNANSDASSDGGNASGPEDLFS</sequence>
<evidence type="ECO:0000313" key="6">
    <source>
        <dbReference type="Proteomes" id="UP000325315"/>
    </source>
</evidence>
<protein>
    <submittedName>
        <fullName evidence="5">DDB1 and CUL4-associated factor 8-like isoform X1</fullName>
    </submittedName>
</protein>
<dbReference type="SMART" id="SM00320">
    <property type="entry name" value="WD40"/>
    <property type="match status" value="10"/>
</dbReference>
<keyword evidence="6" id="KW-1185">Reference proteome</keyword>
<dbReference type="InterPro" id="IPR036322">
    <property type="entry name" value="WD40_repeat_dom_sf"/>
</dbReference>
<evidence type="ECO:0000256" key="1">
    <source>
        <dbReference type="ARBA" id="ARBA00022574"/>
    </source>
</evidence>
<comment type="caution">
    <text evidence="5">The sequence shown here is derived from an EMBL/GenBank/DDBJ whole genome shotgun (WGS) entry which is preliminary data.</text>
</comment>
<dbReference type="AlphaFoldDB" id="A0A5B6V6F1"/>
<name>A0A5B6V6F1_9ROSI</name>
<reference evidence="6" key="1">
    <citation type="journal article" date="2019" name="Plant Biotechnol. J.">
        <title>Genome sequencing of the Australian wild diploid species Gossypium australe highlights disease resistance and delayed gland morphogenesis.</title>
        <authorList>
            <person name="Cai Y."/>
            <person name="Cai X."/>
            <person name="Wang Q."/>
            <person name="Wang P."/>
            <person name="Zhang Y."/>
            <person name="Cai C."/>
            <person name="Xu Y."/>
            <person name="Wang K."/>
            <person name="Zhou Z."/>
            <person name="Wang C."/>
            <person name="Geng S."/>
            <person name="Li B."/>
            <person name="Dong Q."/>
            <person name="Hou Y."/>
            <person name="Wang H."/>
            <person name="Ai P."/>
            <person name="Liu Z."/>
            <person name="Yi F."/>
            <person name="Sun M."/>
            <person name="An G."/>
            <person name="Cheng J."/>
            <person name="Zhang Y."/>
            <person name="Shi Q."/>
            <person name="Xie Y."/>
            <person name="Shi X."/>
            <person name="Chang Y."/>
            <person name="Huang F."/>
            <person name="Chen Y."/>
            <person name="Hong S."/>
            <person name="Mi L."/>
            <person name="Sun Q."/>
            <person name="Zhang L."/>
            <person name="Zhou B."/>
            <person name="Peng R."/>
            <person name="Zhang X."/>
            <person name="Liu F."/>
        </authorList>
    </citation>
    <scope>NUCLEOTIDE SEQUENCE [LARGE SCALE GENOMIC DNA]</scope>
    <source>
        <strain evidence="6">cv. PA1801</strain>
    </source>
</reference>
<accession>A0A5B6V6F1</accession>
<dbReference type="OrthoDB" id="4869960at2759"/>
<feature type="region of interest" description="Disordered" evidence="4">
    <location>
        <begin position="658"/>
        <end position="680"/>
    </location>
</feature>
<dbReference type="Proteomes" id="UP000325315">
    <property type="component" value="Unassembled WGS sequence"/>
</dbReference>
<dbReference type="PANTHER" id="PTHR15574">
    <property type="entry name" value="WD REPEAT DOMAIN-CONTAINING FAMILY"/>
    <property type="match status" value="1"/>
</dbReference>
<dbReference type="PROSITE" id="PS50082">
    <property type="entry name" value="WD_REPEATS_2"/>
    <property type="match status" value="2"/>
</dbReference>